<reference evidence="1 4" key="2">
    <citation type="submission" date="2018-08" db="EMBL/GenBank/DDBJ databases">
        <title>Complete genome of the Arcobacter molluscorum type strain LMG 25693.</title>
        <authorList>
            <person name="Miller W.G."/>
            <person name="Yee E."/>
            <person name="Bono J.L."/>
        </authorList>
    </citation>
    <scope>NUCLEOTIDE SEQUENCE [LARGE SCALE GENOMIC DNA]</scope>
    <source>
        <strain evidence="1 4">CECT 7696</strain>
    </source>
</reference>
<proteinExistence type="predicted"/>
<reference evidence="2 3" key="1">
    <citation type="submission" date="2017-09" db="EMBL/GenBank/DDBJ databases">
        <title>Arcobacter canalis sp. nov., a new species isolated from a water canal contaminated with urban sewage.</title>
        <authorList>
            <person name="Perez-Cataluna A."/>
            <person name="Salas-Masso N."/>
            <person name="Figueras M.J."/>
        </authorList>
    </citation>
    <scope>NUCLEOTIDE SEQUENCE [LARGE SCALE GENOMIC DNA]</scope>
    <source>
        <strain evidence="2 3">F98-3</strain>
    </source>
</reference>
<protein>
    <submittedName>
        <fullName evidence="1">Outer membrane efflux protein, TolC family, putative CusC</fullName>
    </submittedName>
</protein>
<organism evidence="2 3">
    <name type="scientific">Malaciobacter molluscorum LMG 25693</name>
    <dbReference type="NCBI Taxonomy" id="870501"/>
    <lineage>
        <taxon>Bacteria</taxon>
        <taxon>Pseudomonadati</taxon>
        <taxon>Campylobacterota</taxon>
        <taxon>Epsilonproteobacteria</taxon>
        <taxon>Campylobacterales</taxon>
        <taxon>Arcobacteraceae</taxon>
        <taxon>Malaciobacter</taxon>
    </lineage>
</organism>
<keyword evidence="3" id="KW-1185">Reference proteome</keyword>
<dbReference type="Gene3D" id="1.20.1600.10">
    <property type="entry name" value="Outer membrane efflux proteins (OEP)"/>
    <property type="match status" value="1"/>
</dbReference>
<evidence type="ECO:0000313" key="4">
    <source>
        <dbReference type="Proteomes" id="UP000262712"/>
    </source>
</evidence>
<sequence length="394" mass="45855">MKKTLFVIGFFIINLSANSIDSLVNSAISRNSELKSIEKSIKIANENISLATKYQNPSLSLGIADIHTNSNYDKRDLEPMQTQFIGISQVIPITDKLDINQSIQITNKTILSLKLEDKKLLLKSKIYELVYKIAILKEKRDFIQKQKQNLQKLITLQNTKYQTSKIDIDSIFDTKIDIKNFDIALNNLDTNIKTLKLNLEKITYTSMNNVNINTNIKKKILHFNFNEHPRIKILKQNLKLNKQQEAYEKALKTSDIKLNATYYNRNEFEDYVNISITIPLSIYDRENIKAKKAQFAYLKTKDDLEDEKQNLRIDTKILQQELNNSYENYTIIEKDIIQIQKNIEKTLNINNNFKDTTSKIIKNLNKTISLEISALNEKTRYFTTLSKAIYYKGN</sequence>
<dbReference type="GO" id="GO:0015562">
    <property type="term" value="F:efflux transmembrane transporter activity"/>
    <property type="evidence" value="ECO:0007669"/>
    <property type="project" value="InterPro"/>
</dbReference>
<gene>
    <name evidence="1" type="ORF">AMOL_0082</name>
    <name evidence="2" type="ORF">CPU12_10320</name>
</gene>
<dbReference type="AlphaFoldDB" id="A0A2G1DFZ9"/>
<name>A0A2G1DFZ9_9BACT</name>
<accession>A0A2G1DFZ9</accession>
<dbReference type="KEGG" id="amol:AMOL_0082"/>
<evidence type="ECO:0000313" key="3">
    <source>
        <dbReference type="Proteomes" id="UP000221222"/>
    </source>
</evidence>
<evidence type="ECO:0000313" key="1">
    <source>
        <dbReference type="EMBL" id="AXX91122.1"/>
    </source>
</evidence>
<evidence type="ECO:0000313" key="2">
    <source>
        <dbReference type="EMBL" id="PHO17432.1"/>
    </source>
</evidence>
<dbReference type="Proteomes" id="UP000262712">
    <property type="component" value="Chromosome"/>
</dbReference>
<dbReference type="EMBL" id="CP032098">
    <property type="protein sequence ID" value="AXX91122.1"/>
    <property type="molecule type" value="Genomic_DNA"/>
</dbReference>
<dbReference type="EMBL" id="NXFY01000017">
    <property type="protein sequence ID" value="PHO17432.1"/>
    <property type="molecule type" value="Genomic_DNA"/>
</dbReference>
<dbReference type="SUPFAM" id="SSF56954">
    <property type="entry name" value="Outer membrane efflux proteins (OEP)"/>
    <property type="match status" value="1"/>
</dbReference>
<dbReference type="Proteomes" id="UP000221222">
    <property type="component" value="Unassembled WGS sequence"/>
</dbReference>
<dbReference type="RefSeq" id="WP_099343037.1">
    <property type="nucleotide sequence ID" value="NZ_CP032098.1"/>
</dbReference>